<dbReference type="PANTHER" id="PTHR37507">
    <property type="entry name" value="SPORULATION PROTEIN YDCC"/>
    <property type="match status" value="1"/>
</dbReference>
<dbReference type="Gene3D" id="2.50.20.10">
    <property type="entry name" value="Lipoprotein localisation LolA/LolB/LppX"/>
    <property type="match status" value="1"/>
</dbReference>
<dbReference type="PANTHER" id="PTHR37507:SF2">
    <property type="entry name" value="SPORULATION PROTEIN YDCC"/>
    <property type="match status" value="1"/>
</dbReference>
<dbReference type="RefSeq" id="WP_254267224.1">
    <property type="nucleotide sequence ID" value="NZ_CP100400.1"/>
</dbReference>
<dbReference type="InterPro" id="IPR052944">
    <property type="entry name" value="Sporulation_related"/>
</dbReference>
<dbReference type="AlphaFoldDB" id="A0ABD5PZU0"/>
<comment type="caution">
    <text evidence="2">The sequence shown here is derived from an EMBL/GenBank/DDBJ whole genome shotgun (WGS) entry which is preliminary data.</text>
</comment>
<dbReference type="InterPro" id="IPR019207">
    <property type="entry name" value="DUF2092"/>
</dbReference>
<evidence type="ECO:0000256" key="1">
    <source>
        <dbReference type="SAM" id="MobiDB-lite"/>
    </source>
</evidence>
<accession>A0ABD5PZU0</accession>
<feature type="compositionally biased region" description="Basic and acidic residues" evidence="1">
    <location>
        <begin position="1"/>
        <end position="19"/>
    </location>
</feature>
<dbReference type="SUPFAM" id="SSF89392">
    <property type="entry name" value="Prokaryotic lipoproteins and lipoprotein localization factors"/>
    <property type="match status" value="1"/>
</dbReference>
<keyword evidence="2" id="KW-0449">Lipoprotein</keyword>
<organism evidence="2 3">
    <name type="scientific">Halorussus aquaticus</name>
    <dbReference type="NCBI Taxonomy" id="2953748"/>
    <lineage>
        <taxon>Archaea</taxon>
        <taxon>Methanobacteriati</taxon>
        <taxon>Methanobacteriota</taxon>
        <taxon>Stenosarchaea group</taxon>
        <taxon>Halobacteria</taxon>
        <taxon>Halobacteriales</taxon>
        <taxon>Haladaptataceae</taxon>
        <taxon>Halorussus</taxon>
    </lineage>
</organism>
<reference evidence="2 3" key="1">
    <citation type="journal article" date="2019" name="Int. J. Syst. Evol. Microbiol.">
        <title>The Global Catalogue of Microorganisms (GCM) 10K type strain sequencing project: providing services to taxonomists for standard genome sequencing and annotation.</title>
        <authorList>
            <consortium name="The Broad Institute Genomics Platform"/>
            <consortium name="The Broad Institute Genome Sequencing Center for Infectious Disease"/>
            <person name="Wu L."/>
            <person name="Ma J."/>
        </authorList>
    </citation>
    <scope>NUCLEOTIDE SEQUENCE [LARGE SCALE GENOMIC DNA]</scope>
    <source>
        <strain evidence="2 3">XZYJ18</strain>
    </source>
</reference>
<gene>
    <name evidence="2" type="ORF">ACFO9K_03355</name>
</gene>
<evidence type="ECO:0000313" key="2">
    <source>
        <dbReference type="EMBL" id="MFC4823294.1"/>
    </source>
</evidence>
<dbReference type="Pfam" id="PF09865">
    <property type="entry name" value="DUF2092"/>
    <property type="match status" value="1"/>
</dbReference>
<evidence type="ECO:0000313" key="3">
    <source>
        <dbReference type="Proteomes" id="UP001595945"/>
    </source>
</evidence>
<dbReference type="InterPro" id="IPR029046">
    <property type="entry name" value="LolA/LolB/LppX"/>
</dbReference>
<dbReference type="Proteomes" id="UP001595945">
    <property type="component" value="Unassembled WGS sequence"/>
</dbReference>
<protein>
    <submittedName>
        <fullName evidence="2">Outer membrane lipoprotein carrier protein LolA</fullName>
    </submittedName>
</protein>
<name>A0ABD5PZU0_9EURY</name>
<dbReference type="GeneID" id="73045659"/>
<feature type="region of interest" description="Disordered" evidence="1">
    <location>
        <begin position="1"/>
        <end position="39"/>
    </location>
</feature>
<proteinExistence type="predicted"/>
<keyword evidence="3" id="KW-1185">Reference proteome</keyword>
<dbReference type="EMBL" id="JBHSHT010000001">
    <property type="protein sequence ID" value="MFC4823294.1"/>
    <property type="molecule type" value="Genomic_DNA"/>
</dbReference>
<sequence length="245" mass="28419">MNRDSEPTDSDKIVDRLLDEETYPSEVHGTQLRTQSYGGDGSKKITVEIWENPWHKSRLEVQRTETVGEFDPEVQIDENATLNQLEGGGHVVIRNENELLKYNRDTNRCHSYVFETSEELAGSMVEPSLIGSSPKRNFEISRGGVEEVVDRETHVLRFEPREDAEQFYRQYRYVQIWVDSEYWLPMKHEAEYRLDDCVLTETNEFQSVEFDSGIDDSVFDFEPPEEAEIVSTTDCIGTESETRSE</sequence>